<gene>
    <name evidence="1" type="ORF">BDM02DRAFT_3132638</name>
</gene>
<comment type="caution">
    <text evidence="1">The sequence shown here is derived from an EMBL/GenBank/DDBJ whole genome shotgun (WGS) entry which is preliminary data.</text>
</comment>
<name>A0ACB6Z0U5_THEGA</name>
<sequence length="156" mass="17623">MSHHMPQIHKMNFWLGFHDLWVQFWGDSQHPMTGTVTLAVDYHEWQNGTAELCTSDQWYLNHELPCAIKLKRQSTCQATLAQSLTSTKEVCKASPKDTHLRCLLVNNTPTGSDKVSLENEDSVIVALVEVYESGRGRDLAIDLKGTLSLNTVHTSW</sequence>
<dbReference type="EMBL" id="MU118280">
    <property type="protein sequence ID" value="KAF9643124.1"/>
    <property type="molecule type" value="Genomic_DNA"/>
</dbReference>
<keyword evidence="2" id="KW-1185">Reference proteome</keyword>
<organism evidence="1 2">
    <name type="scientific">Thelephora ganbajun</name>
    <name type="common">Ganba fungus</name>
    <dbReference type="NCBI Taxonomy" id="370292"/>
    <lineage>
        <taxon>Eukaryota</taxon>
        <taxon>Fungi</taxon>
        <taxon>Dikarya</taxon>
        <taxon>Basidiomycota</taxon>
        <taxon>Agaricomycotina</taxon>
        <taxon>Agaricomycetes</taxon>
        <taxon>Thelephorales</taxon>
        <taxon>Thelephoraceae</taxon>
        <taxon>Thelephora</taxon>
    </lineage>
</organism>
<evidence type="ECO:0000313" key="1">
    <source>
        <dbReference type="EMBL" id="KAF9643124.1"/>
    </source>
</evidence>
<dbReference type="Proteomes" id="UP000886501">
    <property type="component" value="Unassembled WGS sequence"/>
</dbReference>
<accession>A0ACB6Z0U5</accession>
<reference evidence="1" key="1">
    <citation type="submission" date="2019-10" db="EMBL/GenBank/DDBJ databases">
        <authorList>
            <consortium name="DOE Joint Genome Institute"/>
            <person name="Kuo A."/>
            <person name="Miyauchi S."/>
            <person name="Kiss E."/>
            <person name="Drula E."/>
            <person name="Kohler A."/>
            <person name="Sanchez-Garcia M."/>
            <person name="Andreopoulos B."/>
            <person name="Barry K.W."/>
            <person name="Bonito G."/>
            <person name="Buee M."/>
            <person name="Carver A."/>
            <person name="Chen C."/>
            <person name="Cichocki N."/>
            <person name="Clum A."/>
            <person name="Culley D."/>
            <person name="Crous P.W."/>
            <person name="Fauchery L."/>
            <person name="Girlanda M."/>
            <person name="Hayes R."/>
            <person name="Keri Z."/>
            <person name="Labutti K."/>
            <person name="Lipzen A."/>
            <person name="Lombard V."/>
            <person name="Magnuson J."/>
            <person name="Maillard F."/>
            <person name="Morin E."/>
            <person name="Murat C."/>
            <person name="Nolan M."/>
            <person name="Ohm R."/>
            <person name="Pangilinan J."/>
            <person name="Pereira M."/>
            <person name="Perotto S."/>
            <person name="Peter M."/>
            <person name="Riley R."/>
            <person name="Sitrit Y."/>
            <person name="Stielow B."/>
            <person name="Szollosi G."/>
            <person name="Zifcakova L."/>
            <person name="Stursova M."/>
            <person name="Spatafora J.W."/>
            <person name="Tedersoo L."/>
            <person name="Vaario L.-M."/>
            <person name="Yamada A."/>
            <person name="Yan M."/>
            <person name="Wang P."/>
            <person name="Xu J."/>
            <person name="Bruns T."/>
            <person name="Baldrian P."/>
            <person name="Vilgalys R."/>
            <person name="Henrissat B."/>
            <person name="Grigoriev I.V."/>
            <person name="Hibbett D."/>
            <person name="Nagy L.G."/>
            <person name="Martin F.M."/>
        </authorList>
    </citation>
    <scope>NUCLEOTIDE SEQUENCE</scope>
    <source>
        <strain evidence="1">P2</strain>
    </source>
</reference>
<proteinExistence type="predicted"/>
<reference evidence="1" key="2">
    <citation type="journal article" date="2020" name="Nat. Commun.">
        <title>Large-scale genome sequencing of mycorrhizal fungi provides insights into the early evolution of symbiotic traits.</title>
        <authorList>
            <person name="Miyauchi S."/>
            <person name="Kiss E."/>
            <person name="Kuo A."/>
            <person name="Drula E."/>
            <person name="Kohler A."/>
            <person name="Sanchez-Garcia M."/>
            <person name="Morin E."/>
            <person name="Andreopoulos B."/>
            <person name="Barry K.W."/>
            <person name="Bonito G."/>
            <person name="Buee M."/>
            <person name="Carver A."/>
            <person name="Chen C."/>
            <person name="Cichocki N."/>
            <person name="Clum A."/>
            <person name="Culley D."/>
            <person name="Crous P.W."/>
            <person name="Fauchery L."/>
            <person name="Girlanda M."/>
            <person name="Hayes R.D."/>
            <person name="Keri Z."/>
            <person name="LaButti K."/>
            <person name="Lipzen A."/>
            <person name="Lombard V."/>
            <person name="Magnuson J."/>
            <person name="Maillard F."/>
            <person name="Murat C."/>
            <person name="Nolan M."/>
            <person name="Ohm R.A."/>
            <person name="Pangilinan J."/>
            <person name="Pereira M.F."/>
            <person name="Perotto S."/>
            <person name="Peter M."/>
            <person name="Pfister S."/>
            <person name="Riley R."/>
            <person name="Sitrit Y."/>
            <person name="Stielow J.B."/>
            <person name="Szollosi G."/>
            <person name="Zifcakova L."/>
            <person name="Stursova M."/>
            <person name="Spatafora J.W."/>
            <person name="Tedersoo L."/>
            <person name="Vaario L.M."/>
            <person name="Yamada A."/>
            <person name="Yan M."/>
            <person name="Wang P."/>
            <person name="Xu J."/>
            <person name="Bruns T."/>
            <person name="Baldrian P."/>
            <person name="Vilgalys R."/>
            <person name="Dunand C."/>
            <person name="Henrissat B."/>
            <person name="Grigoriev I.V."/>
            <person name="Hibbett D."/>
            <person name="Nagy L.G."/>
            <person name="Martin F.M."/>
        </authorList>
    </citation>
    <scope>NUCLEOTIDE SEQUENCE</scope>
    <source>
        <strain evidence="1">P2</strain>
    </source>
</reference>
<protein>
    <submittedName>
        <fullName evidence="1">Uncharacterized protein</fullName>
    </submittedName>
</protein>
<evidence type="ECO:0000313" key="2">
    <source>
        <dbReference type="Proteomes" id="UP000886501"/>
    </source>
</evidence>